<sequence>MSDALDGMLEELRRAPTTALQGLEGEVWSRIDSLRDGRRSSGALLPLRAACVIAALGIGLAGGSYAAMAAARRPAEISVFSVDAHLAPSTLLTSR</sequence>
<organism evidence="2 3">
    <name type="scientific">Caulobacter rhizosphaerae</name>
    <dbReference type="NCBI Taxonomy" id="2010972"/>
    <lineage>
        <taxon>Bacteria</taxon>
        <taxon>Pseudomonadati</taxon>
        <taxon>Pseudomonadota</taxon>
        <taxon>Alphaproteobacteria</taxon>
        <taxon>Caulobacterales</taxon>
        <taxon>Caulobacteraceae</taxon>
        <taxon>Caulobacter</taxon>
    </lineage>
</organism>
<protein>
    <submittedName>
        <fullName evidence="2">Uncharacterized protein</fullName>
    </submittedName>
</protein>
<dbReference type="Proteomes" id="UP001262754">
    <property type="component" value="Unassembled WGS sequence"/>
</dbReference>
<name>A0ABU1MV76_9CAUL</name>
<evidence type="ECO:0000256" key="1">
    <source>
        <dbReference type="SAM" id="Phobius"/>
    </source>
</evidence>
<evidence type="ECO:0000313" key="3">
    <source>
        <dbReference type="Proteomes" id="UP001262754"/>
    </source>
</evidence>
<keyword evidence="3" id="KW-1185">Reference proteome</keyword>
<evidence type="ECO:0000313" key="2">
    <source>
        <dbReference type="EMBL" id="MDR6530089.1"/>
    </source>
</evidence>
<keyword evidence="1" id="KW-0812">Transmembrane</keyword>
<keyword evidence="1" id="KW-0472">Membrane</keyword>
<gene>
    <name evidence="2" type="ORF">J2800_000813</name>
</gene>
<comment type="caution">
    <text evidence="2">The sequence shown here is derived from an EMBL/GenBank/DDBJ whole genome shotgun (WGS) entry which is preliminary data.</text>
</comment>
<dbReference type="RefSeq" id="WP_163229306.1">
    <property type="nucleotide sequence ID" value="NZ_BMLD01000018.1"/>
</dbReference>
<accession>A0ABU1MV76</accession>
<proteinExistence type="predicted"/>
<dbReference type="EMBL" id="JAVDRL010000002">
    <property type="protein sequence ID" value="MDR6530089.1"/>
    <property type="molecule type" value="Genomic_DNA"/>
</dbReference>
<feature type="transmembrane region" description="Helical" evidence="1">
    <location>
        <begin position="47"/>
        <end position="68"/>
    </location>
</feature>
<keyword evidence="1" id="KW-1133">Transmembrane helix</keyword>
<reference evidence="2 3" key="1">
    <citation type="submission" date="2023-07" db="EMBL/GenBank/DDBJ databases">
        <title>Sorghum-associated microbial communities from plants grown in Nebraska, USA.</title>
        <authorList>
            <person name="Schachtman D."/>
        </authorList>
    </citation>
    <scope>NUCLEOTIDE SEQUENCE [LARGE SCALE GENOMIC DNA]</scope>
    <source>
        <strain evidence="2 3">DS2154</strain>
    </source>
</reference>